<gene>
    <name evidence="13" type="ordered locus">Cyan7822_6866</name>
</gene>
<evidence type="ECO:0000313" key="13">
    <source>
        <dbReference type="EMBL" id="ADN18512.1"/>
    </source>
</evidence>
<dbReference type="EMBL" id="CP002201">
    <property type="protein sequence ID" value="ADN18512.1"/>
    <property type="molecule type" value="Genomic_DNA"/>
</dbReference>
<keyword evidence="10" id="KW-0460">Magnesium</keyword>
<dbReference type="InterPro" id="IPR050092">
    <property type="entry name" value="RNase_H"/>
</dbReference>
<dbReference type="PROSITE" id="PS50879">
    <property type="entry name" value="RNASE_H_1"/>
    <property type="match status" value="1"/>
</dbReference>
<protein>
    <recommendedName>
        <fullName evidence="5">ribonuclease H</fullName>
        <ecNumber evidence="5">3.1.26.4</ecNumber>
    </recommendedName>
</protein>
<evidence type="ECO:0000256" key="2">
    <source>
        <dbReference type="ARBA" id="ARBA00001946"/>
    </source>
</evidence>
<dbReference type="GO" id="GO:0046872">
    <property type="term" value="F:metal ion binding"/>
    <property type="evidence" value="ECO:0007669"/>
    <property type="project" value="UniProtKB-KW"/>
</dbReference>
<feature type="domain" description="RNase H type-1" evidence="12">
    <location>
        <begin position="2015"/>
        <end position="2148"/>
    </location>
</feature>
<evidence type="ECO:0000256" key="11">
    <source>
        <dbReference type="SAM" id="MobiDB-lite"/>
    </source>
</evidence>
<keyword evidence="7" id="KW-0479">Metal-binding</keyword>
<dbReference type="InterPro" id="IPR022892">
    <property type="entry name" value="RNaseHI"/>
</dbReference>
<dbReference type="OrthoDB" id="7845843at2"/>
<dbReference type="InterPro" id="IPR002156">
    <property type="entry name" value="RNaseH_domain"/>
</dbReference>
<dbReference type="PANTHER" id="PTHR10642:SF26">
    <property type="entry name" value="RIBONUCLEASE H1"/>
    <property type="match status" value="1"/>
</dbReference>
<comment type="similarity">
    <text evidence="3">Belongs to the RNase H family.</text>
</comment>
<keyword evidence="8" id="KW-0255">Endonuclease</keyword>
<organism evidence="13 14">
    <name type="scientific">Gloeothece verrucosa (strain PCC 7822)</name>
    <name type="common">Cyanothece sp. (strain PCC 7822)</name>
    <dbReference type="NCBI Taxonomy" id="497965"/>
    <lineage>
        <taxon>Bacteria</taxon>
        <taxon>Bacillati</taxon>
        <taxon>Cyanobacteriota</taxon>
        <taxon>Cyanophyceae</taxon>
        <taxon>Oscillatoriophycideae</taxon>
        <taxon>Chroococcales</taxon>
        <taxon>Aphanothecaceae</taxon>
        <taxon>Gloeothece</taxon>
        <taxon>Gloeothece verrucosa</taxon>
    </lineage>
</organism>
<evidence type="ECO:0000256" key="9">
    <source>
        <dbReference type="ARBA" id="ARBA00022801"/>
    </source>
</evidence>
<keyword evidence="13" id="KW-0614">Plasmid</keyword>
<dbReference type="PANTHER" id="PTHR10642">
    <property type="entry name" value="RIBONUCLEASE H1"/>
    <property type="match status" value="1"/>
</dbReference>
<evidence type="ECO:0000313" key="14">
    <source>
        <dbReference type="Proteomes" id="UP000008206"/>
    </source>
</evidence>
<keyword evidence="14" id="KW-1185">Reference proteome</keyword>
<evidence type="ECO:0000259" key="12">
    <source>
        <dbReference type="PROSITE" id="PS50879"/>
    </source>
</evidence>
<dbReference type="KEGG" id="cyj:Cyan7822_6866"/>
<dbReference type="GO" id="GO:0004523">
    <property type="term" value="F:RNA-DNA hybrid ribonuclease activity"/>
    <property type="evidence" value="ECO:0007669"/>
    <property type="project" value="UniProtKB-EC"/>
</dbReference>
<dbReference type="Gene3D" id="3.30.420.10">
    <property type="entry name" value="Ribonuclease H-like superfamily/Ribonuclease H"/>
    <property type="match status" value="1"/>
</dbReference>
<evidence type="ECO:0000256" key="5">
    <source>
        <dbReference type="ARBA" id="ARBA00012180"/>
    </source>
</evidence>
<dbReference type="Pfam" id="PF00075">
    <property type="entry name" value="RNase_H"/>
    <property type="match status" value="1"/>
</dbReference>
<dbReference type="InterPro" id="IPR012337">
    <property type="entry name" value="RNaseH-like_sf"/>
</dbReference>
<evidence type="ECO:0000256" key="3">
    <source>
        <dbReference type="ARBA" id="ARBA00005300"/>
    </source>
</evidence>
<feature type="compositionally biased region" description="Basic and acidic residues" evidence="11">
    <location>
        <begin position="2172"/>
        <end position="2187"/>
    </location>
</feature>
<keyword evidence="9 13" id="KW-0378">Hydrolase</keyword>
<feature type="compositionally biased region" description="Basic and acidic residues" evidence="11">
    <location>
        <begin position="1459"/>
        <end position="1471"/>
    </location>
</feature>
<dbReference type="EC" id="3.1.26.4" evidence="5"/>
<comment type="catalytic activity">
    <reaction evidence="1">
        <text>Endonucleolytic cleavage to 5'-phosphomonoester.</text>
        <dbReference type="EC" id="3.1.26.4"/>
    </reaction>
</comment>
<reference evidence="14" key="1">
    <citation type="journal article" date="2011" name="MBio">
        <title>Novel metabolic attributes of the genus Cyanothece, comprising a group of unicellular nitrogen-fixing Cyanobacteria.</title>
        <authorList>
            <person name="Bandyopadhyay A."/>
            <person name="Elvitigala T."/>
            <person name="Welsh E."/>
            <person name="Stockel J."/>
            <person name="Liberton M."/>
            <person name="Min H."/>
            <person name="Sherman L.A."/>
            <person name="Pakrasi H.B."/>
        </authorList>
    </citation>
    <scope>NUCLEOTIDE SEQUENCE [LARGE SCALE GENOMIC DNA]</scope>
    <source>
        <strain evidence="14">PCC 7822</strain>
        <plasmid evidence="14">Cy782203</plasmid>
    </source>
</reference>
<comment type="subunit">
    <text evidence="4">Monomer.</text>
</comment>
<geneLocation type="plasmid" evidence="13 14">
    <name>Cy782203</name>
</geneLocation>
<feature type="region of interest" description="Disordered" evidence="11">
    <location>
        <begin position="2169"/>
        <end position="2201"/>
    </location>
</feature>
<feature type="compositionally biased region" description="Polar residues" evidence="11">
    <location>
        <begin position="1472"/>
        <end position="1486"/>
    </location>
</feature>
<evidence type="ECO:0000256" key="4">
    <source>
        <dbReference type="ARBA" id="ARBA00011245"/>
    </source>
</evidence>
<dbReference type="RefSeq" id="WP_013325638.1">
    <property type="nucleotide sequence ID" value="NC_014502.1"/>
</dbReference>
<proteinExistence type="inferred from homology"/>
<sequence>MTLQIKHIDLISGEYIANPFQNQRREQPYWVEKLENTLLESFCPDIPLSVGHLDEFYIQSNDPDKIALAENILKNHPEGHKLILANGDRFFYAPAEYEPIINEILGGLDVEKPDLKNRGAYSSLLTSDQKSNTSRTATILIVDDETGENGGFLDEQDAWRLTGDCHGKMSPLFATDVFGAMDRAIQFRIGLKEDKFIGKGTLTPRWLDEDEHEHFRTLKFTDPSNVPQIDLVLPLSSFKGTAKGNIKPGLITTEIVITEKDRSKGKRERGSLISASQPVQYYTEALKDTTPLLKERLDELLASLKDPRLLEELYTQAQIGDEGDSELDSEQFQDLIAELIKNDEHGQLRETEFFKKKLEQFQSKQWTESAIGKFVKFNRAVVIPSKDLGLGELYWNNYKPDESIIGFRSPMIGKNGLRISTNIPVEEGLAPDGTPLVGVLVINDISWSRLHQQLNNELKEALTTHPDSQIQLQHILEQLPTAQQLKDSSGRERVTLIDRINEKIQPFIDTGLELTPLPYETDNEADGMDFDGDTYGFELIHNYPHLAQAARLHALNPDIPIKKEDKLSFDPNWSFERVALFMANSPVGVINNQVTTVQSFKNELQSIKDYGKPQRQIEYAQKLAQSANKQISCESRKKNPRPIPEVYRQQIYEIAKIATEPITVESAAKIFDLTEQIYDELLIEAQYNNQIAVDMFKSARAPSLDRIRQDKGALSRKLETITDKKQQGLYVGDRTLKATGVTPVELMAHLTNASYQSQSLESRPLHQFRAFFPDDFSEQQLLEVTEKKNEFDQLWNLAQTLRREKDSEPGPVLNFTTEKGERVRLTNIVPFDTISHFAPLKEHLLNVSFKLNDDPYTQKTHQLLATTTINGETITLGTLKESDREKLRIKPNTTIKGTGKLGQALSEDEIKLLFNQAFDGARAWKESLPTEQVGQYLAATAEMACKEVKDVPNPPNTTQNFLFSTFAKEIAEQSKTFQLDEFLVEGLSQYNKVPPELLNSDVQLRVSPQTVTDKDKQRIRRGWEVYNPTDEQWYSFGLSSEKGAQLPLGTTVKGTLTGNNPTTATLDLTTPSIRNKLKPFLDGGGQIVFGQIDKYAAAGVVFNGENKTFTLRRFTPSVEYVVTLGDKTLGIVDPASWDKIGKTNSHNATITTYGSQKGRYAIATTDNGDKIKINKIAFRGHDDFKEQSFVNHQVKLSIKTSNSKEELGVETIIDGLPQIIGVIGNHRDQKPGRLALINSKLPLDGLTIEAAITSRLTLGLVQIKPLTIQYPKTGEWVKTAQSLPDEQKPSLNKNAAYFLNQLSTHPTLLSSNEEKWLFPNGKEVNLPTFKITVDIRKAGAVEKYLTDNKIPFAITSSSSEKKRSLISLAMVEGDLPPNIWNNLEEKFGKVLNGDEYQQKLTEILPFSNKVRRIFRKREELKPYLKINPLSAITTGQPGKIEQLSEDNKDMNQALNSNNEREAAEKELKDQSPNEPSADSNSPPTDDNINKEKPSLNLLAQVLISSDSKDPVLAALTNPTEAAHYKGNIKSHYPVSFRDNPQREAIGKNHHGLDNYKAEKYFSDKAAGVPFISAEDAYKHYAKSLNSQSEKEALLTEIIAAKLTQYPKLTVEIHKRGGVEYLERGVYQTIGNNKEWEGTGRENGFIRALIGGYEKAIALKETFFDERGQLKKPDNPGILVPLGKNDSVEKNRIKDREMAAIATQFIGFPVDKTMDTSTKDYQAAWNLFDRANTGKYTSDDLIMVSGNVPRNNKKEIITLEQIQSTFDDKYKPLLDKAIAAGSGFVVGDASGTDQLIQAYLTEKGYLLKPNERGYMEAVLPLQQKAAIDEPSPALVDYIELMPILGANEQEKYRASLMDSVKDYQGIVTQYYALHDYLQMKADKIFSIDPDLAPILEQQSILLQKFTSDESDIYPNFSKLFTEDGKDFDPLRDKIDSLSKQLNENIKEEIKSYSEEALTDLKAAAFNFFKVPPQLDKVNDIYEHILQQTAPEIQDYWKKKEVEPNIENNTVTVEATPTKKITLHTDGSSLGNLGPGGWAYVISDSEGQQLANNGAVPNTTNNRMELTAVIEGIKAVKENYKDISDIHIVSDSQYVLKSINGEWQKKKNQDLWEQFDKISQNINLTTEWVKGHDGHEFNELCDGLAHSAANDLQKTQRQTESNKDITVEAQRVTEPNKDTPDKLTEKVEVDVSSNGHKKPTYSDDEAVVISESPKITPSNVEKETPEITSTPEAVVQPLIPEVAPPTEVTAASPNKATEHQTLPTAEDLIDIHLDKQYMPENISIQQVRTSQVAPVLMALLKAKKMTDSPEYSYNPETNIAQFVGDKNTISFDGTYLKMTDNATGNERMVASRTQNDITGDMNWIAQPLPHKGEGLTETHVKRYNNPDTIALIKTVIFEAHQQQQREQLQVQNEPQEQLVYANSNGNGHVRRGEKVNTLFDLKTLIAFQQQ</sequence>
<dbReference type="InterPro" id="IPR036397">
    <property type="entry name" value="RNaseH_sf"/>
</dbReference>
<dbReference type="Proteomes" id="UP000008206">
    <property type="component" value="Plasmid Cy782203"/>
</dbReference>
<dbReference type="SUPFAM" id="SSF53098">
    <property type="entry name" value="Ribonuclease H-like"/>
    <property type="match status" value="1"/>
</dbReference>
<name>E0UNI2_GLOV7</name>
<dbReference type="HOGENOM" id="CLU_228915_0_0_3"/>
<dbReference type="CDD" id="cd09278">
    <property type="entry name" value="RNase_HI_prokaryote_like"/>
    <property type="match status" value="1"/>
</dbReference>
<feature type="region of interest" description="Disordered" evidence="11">
    <location>
        <begin position="1459"/>
        <end position="1491"/>
    </location>
</feature>
<comment type="cofactor">
    <cofactor evidence="2">
        <name>Mg(2+)</name>
        <dbReference type="ChEBI" id="CHEBI:18420"/>
    </cofactor>
</comment>
<keyword evidence="6" id="KW-0540">Nuclease</keyword>
<dbReference type="GO" id="GO:0043137">
    <property type="term" value="P:DNA replication, removal of RNA primer"/>
    <property type="evidence" value="ECO:0007669"/>
    <property type="project" value="TreeGrafter"/>
</dbReference>
<dbReference type="GO" id="GO:0003676">
    <property type="term" value="F:nucleic acid binding"/>
    <property type="evidence" value="ECO:0007669"/>
    <property type="project" value="InterPro"/>
</dbReference>
<accession>E0UNI2</accession>
<evidence type="ECO:0000256" key="10">
    <source>
        <dbReference type="ARBA" id="ARBA00022842"/>
    </source>
</evidence>
<evidence type="ECO:0000256" key="1">
    <source>
        <dbReference type="ARBA" id="ARBA00000077"/>
    </source>
</evidence>
<evidence type="ECO:0000256" key="6">
    <source>
        <dbReference type="ARBA" id="ARBA00022722"/>
    </source>
</evidence>
<evidence type="ECO:0000256" key="8">
    <source>
        <dbReference type="ARBA" id="ARBA00022759"/>
    </source>
</evidence>
<evidence type="ECO:0000256" key="7">
    <source>
        <dbReference type="ARBA" id="ARBA00022723"/>
    </source>
</evidence>